<organism evidence="1 2">
    <name type="scientific">Leptospira fainei serovar Hurstbridge str. BUT 6</name>
    <dbReference type="NCBI Taxonomy" id="1193011"/>
    <lineage>
        <taxon>Bacteria</taxon>
        <taxon>Pseudomonadati</taxon>
        <taxon>Spirochaetota</taxon>
        <taxon>Spirochaetia</taxon>
        <taxon>Leptospirales</taxon>
        <taxon>Leptospiraceae</taxon>
        <taxon>Leptospira</taxon>
    </lineage>
</organism>
<reference evidence="1" key="1">
    <citation type="submission" date="2013-04" db="EMBL/GenBank/DDBJ databases">
        <authorList>
            <person name="Harkins D.M."/>
            <person name="Durkin A.S."/>
            <person name="Selengut J.D."/>
            <person name="Sanka R."/>
            <person name="DePew J."/>
            <person name="Purushe J."/>
            <person name="Ahmed A."/>
            <person name="van der Linden H."/>
            <person name="Goris M.G.A."/>
            <person name="Hartskeerl R.A."/>
            <person name="Vinetz J.M."/>
            <person name="Sutton G.G."/>
            <person name="Nelson W.C."/>
            <person name="Fouts D.E."/>
        </authorList>
    </citation>
    <scope>NUCLEOTIDE SEQUENCE [LARGE SCALE GENOMIC DNA]</scope>
    <source>
        <strain evidence="1">BUT 6</strain>
    </source>
</reference>
<dbReference type="Proteomes" id="UP000014540">
    <property type="component" value="Unassembled WGS sequence"/>
</dbReference>
<gene>
    <name evidence="1" type="ORF">LEP1GSC058_2945</name>
</gene>
<sequence length="52" mass="6123">MPGQGRSSPRNREIPWFKLPSDRSGRNIKSYARLFPDKNNLRIFIRGNVCYI</sequence>
<evidence type="ECO:0000313" key="2">
    <source>
        <dbReference type="Proteomes" id="UP000014540"/>
    </source>
</evidence>
<dbReference type="AlphaFoldDB" id="S3UYS7"/>
<comment type="caution">
    <text evidence="1">The sequence shown here is derived from an EMBL/GenBank/DDBJ whole genome shotgun (WGS) entry which is preliminary data.</text>
</comment>
<accession>S3UYS7</accession>
<evidence type="ECO:0000313" key="1">
    <source>
        <dbReference type="EMBL" id="EPG73499.1"/>
    </source>
</evidence>
<name>S3UYS7_9LEPT</name>
<keyword evidence="2" id="KW-1185">Reference proteome</keyword>
<dbReference type="EMBL" id="AKWZ02000010">
    <property type="protein sequence ID" value="EPG73499.1"/>
    <property type="molecule type" value="Genomic_DNA"/>
</dbReference>
<protein>
    <submittedName>
        <fullName evidence="1">Uncharacterized protein</fullName>
    </submittedName>
</protein>
<proteinExistence type="predicted"/>